<proteinExistence type="predicted"/>
<accession>A0A0A8YHQ5</accession>
<protein>
    <submittedName>
        <fullName evidence="1">Uncharacterized protein</fullName>
    </submittedName>
</protein>
<organism evidence="1">
    <name type="scientific">Arundo donax</name>
    <name type="common">Giant reed</name>
    <name type="synonym">Donax arundinaceus</name>
    <dbReference type="NCBI Taxonomy" id="35708"/>
    <lineage>
        <taxon>Eukaryota</taxon>
        <taxon>Viridiplantae</taxon>
        <taxon>Streptophyta</taxon>
        <taxon>Embryophyta</taxon>
        <taxon>Tracheophyta</taxon>
        <taxon>Spermatophyta</taxon>
        <taxon>Magnoliopsida</taxon>
        <taxon>Liliopsida</taxon>
        <taxon>Poales</taxon>
        <taxon>Poaceae</taxon>
        <taxon>PACMAD clade</taxon>
        <taxon>Arundinoideae</taxon>
        <taxon>Arundineae</taxon>
        <taxon>Arundo</taxon>
    </lineage>
</organism>
<dbReference type="AlphaFoldDB" id="A0A0A8YHQ5"/>
<name>A0A0A8YHQ5_ARUDO</name>
<sequence length="36" mass="4168">MIEWRMGLGVARAKRILAMMIKSFKTEKACQKKLSL</sequence>
<reference evidence="1" key="1">
    <citation type="submission" date="2014-09" db="EMBL/GenBank/DDBJ databases">
        <authorList>
            <person name="Magalhaes I.L.F."/>
            <person name="Oliveira U."/>
            <person name="Santos F.R."/>
            <person name="Vidigal T.H.D.A."/>
            <person name="Brescovit A.D."/>
            <person name="Santos A.J."/>
        </authorList>
    </citation>
    <scope>NUCLEOTIDE SEQUENCE</scope>
    <source>
        <tissue evidence="1">Shoot tissue taken approximately 20 cm above the soil surface</tissue>
    </source>
</reference>
<dbReference type="EMBL" id="GBRH01272865">
    <property type="protein sequence ID" value="JAD25030.1"/>
    <property type="molecule type" value="Transcribed_RNA"/>
</dbReference>
<reference evidence="1" key="2">
    <citation type="journal article" date="2015" name="Data Brief">
        <title>Shoot transcriptome of the giant reed, Arundo donax.</title>
        <authorList>
            <person name="Barrero R.A."/>
            <person name="Guerrero F.D."/>
            <person name="Moolhuijzen P."/>
            <person name="Goolsby J.A."/>
            <person name="Tidwell J."/>
            <person name="Bellgard S.E."/>
            <person name="Bellgard M.I."/>
        </authorList>
    </citation>
    <scope>NUCLEOTIDE SEQUENCE</scope>
    <source>
        <tissue evidence="1">Shoot tissue taken approximately 20 cm above the soil surface</tissue>
    </source>
</reference>
<evidence type="ECO:0000313" key="1">
    <source>
        <dbReference type="EMBL" id="JAD25030.1"/>
    </source>
</evidence>